<feature type="repeat" description="ANK" evidence="3">
    <location>
        <begin position="716"/>
        <end position="748"/>
    </location>
</feature>
<name>A0AA38M2Y6_9CUCU</name>
<organism evidence="4 5">
    <name type="scientific">Zophobas morio</name>
    <dbReference type="NCBI Taxonomy" id="2755281"/>
    <lineage>
        <taxon>Eukaryota</taxon>
        <taxon>Metazoa</taxon>
        <taxon>Ecdysozoa</taxon>
        <taxon>Arthropoda</taxon>
        <taxon>Hexapoda</taxon>
        <taxon>Insecta</taxon>
        <taxon>Pterygota</taxon>
        <taxon>Neoptera</taxon>
        <taxon>Endopterygota</taxon>
        <taxon>Coleoptera</taxon>
        <taxon>Polyphaga</taxon>
        <taxon>Cucujiformia</taxon>
        <taxon>Tenebrionidae</taxon>
        <taxon>Zophobas</taxon>
    </lineage>
</organism>
<feature type="repeat" description="ANK" evidence="3">
    <location>
        <begin position="976"/>
        <end position="1010"/>
    </location>
</feature>
<dbReference type="PANTHER" id="PTHR24198">
    <property type="entry name" value="ANKYRIN REPEAT AND PROTEIN KINASE DOMAIN-CONTAINING PROTEIN"/>
    <property type="match status" value="1"/>
</dbReference>
<feature type="repeat" description="ANK" evidence="3">
    <location>
        <begin position="375"/>
        <end position="407"/>
    </location>
</feature>
<keyword evidence="5" id="KW-1185">Reference proteome</keyword>
<feature type="repeat" description="ANK" evidence="3">
    <location>
        <begin position="613"/>
        <end position="647"/>
    </location>
</feature>
<feature type="repeat" description="ANK" evidence="3">
    <location>
        <begin position="840"/>
        <end position="872"/>
    </location>
</feature>
<proteinExistence type="predicted"/>
<dbReference type="PROSITE" id="PS50297">
    <property type="entry name" value="ANK_REP_REGION"/>
    <property type="match status" value="16"/>
</dbReference>
<dbReference type="AlphaFoldDB" id="A0AA38M2Y6"/>
<feature type="repeat" description="ANK" evidence="3">
    <location>
        <begin position="272"/>
        <end position="306"/>
    </location>
</feature>
<feature type="repeat" description="ANK" evidence="3">
    <location>
        <begin position="171"/>
        <end position="203"/>
    </location>
</feature>
<feature type="repeat" description="ANK" evidence="3">
    <location>
        <begin position="873"/>
        <end position="907"/>
    </location>
</feature>
<dbReference type="SUPFAM" id="SSF48403">
    <property type="entry name" value="Ankyrin repeat"/>
    <property type="match status" value="3"/>
</dbReference>
<feature type="repeat" description="ANK" evidence="3">
    <location>
        <begin position="239"/>
        <end position="271"/>
    </location>
</feature>
<evidence type="ECO:0000256" key="3">
    <source>
        <dbReference type="PROSITE-ProRule" id="PRU00023"/>
    </source>
</evidence>
<dbReference type="Proteomes" id="UP001168821">
    <property type="component" value="Unassembled WGS sequence"/>
</dbReference>
<feature type="repeat" description="ANK" evidence="3">
    <location>
        <begin position="408"/>
        <end position="442"/>
    </location>
</feature>
<feature type="repeat" description="ANK" evidence="3">
    <location>
        <begin position="307"/>
        <end position="339"/>
    </location>
</feature>
<dbReference type="InterPro" id="IPR036770">
    <property type="entry name" value="Ankyrin_rpt-contain_sf"/>
</dbReference>
<comment type="caution">
    <text evidence="4">The sequence shown here is derived from an EMBL/GenBank/DDBJ whole genome shotgun (WGS) entry which is preliminary data.</text>
</comment>
<sequence length="1087" mass="121152">MKYRLSHPYQKYFLVKKDLVTPNRELDCYVFMAKTLAQKQFDAKNKDDLFSFDYLDYCLEANCLYPIELFLELKLLDFVGIKETIFGYYDAATLTYYSVQMGYRNLFCAVILEKPQLVHRMIRDKNLLQSTISGFKKETKNASTSKSLENYKCIVSFLSCSGFDINAPDQHKKIPLARACETGDYEITKILLECGASVNVLDIDNMNMLHYVSKLQKRNPDILKLFVEIGIEVNAQDKNGVTPLQLACGHGIYENAKMLLECSASINIVDKDNNNSLHYASQSRQDNPDITKLLIVKSIDVNLQNNNGMTALQVSCQSGNYENSLMLLECDALMNIRDNEDNNALHHASKLWEDNRDLLKLLIKKGIHIDAQNKYGETVLQLACLKGDQEIVEMALEHNASVNISNEGLSNALHYASRSWWNNRDIIKLLIKRGIEVNAQNENGTTALQLACGNGDLEITKMLLEFGACINIVDKQNHTALNYASKLSTDNRNIIKLLIKKGINVSAESKNGTTALQFTCLNGVYENTKMLLDFGASVNIVDKSNNNNLLHFATASRRSTGGIIRLLIKKGIDLNAKNKNGITALQLACERGVYANAKLLLDCGASINILDKGNNNALHFASSSKYDTTDIVNLLITRGIDVNIQNKSGATALHLVCEKGSHESAHILLKYGSSINVVDKDNCSALHYASKSWTENRNIIKLLIEKGIDVNIQDESGNTALLFACKNCDYEITEMLFKVGSSINDMDKENNNALHYAAKAECENEDIFELLIEKGINVNFQNKSGTTALHLACENALCDVAKTLLESAASVNTLDIDNNNALHYYVRTLDRNLRKIINKQWENILDLALDQGTAAIITLLVENGVDVNAKNKNGMTPLLLTCTNKYICSDVVQILLKCGALINLTDEEHNSALHYASDSEEDNQLIMNLLINYGVDVNAQNKYGTTALQLACKNGAYGNIKILLEYYASIKIMDKNNQSALHYALESEADNQCVIKLLIEKGIDINTRSENGTTALQLACKKGVYDLVDMLLEFGASVNTLDKCNNNALHYGLWARGDNRRIIKLLIEKGVDIRVQNKIKVAAFQLV</sequence>
<feature type="repeat" description="ANK" evidence="3">
    <location>
        <begin position="545"/>
        <end position="579"/>
    </location>
</feature>
<dbReference type="SMART" id="SM00248">
    <property type="entry name" value="ANK"/>
    <property type="match status" value="26"/>
</dbReference>
<feature type="repeat" description="ANK" evidence="3">
    <location>
        <begin position="1011"/>
        <end position="1043"/>
    </location>
</feature>
<reference evidence="4" key="1">
    <citation type="journal article" date="2023" name="G3 (Bethesda)">
        <title>Whole genome assemblies of Zophobas morio and Tenebrio molitor.</title>
        <authorList>
            <person name="Kaur S."/>
            <person name="Stinson S.A."/>
            <person name="diCenzo G.C."/>
        </authorList>
    </citation>
    <scope>NUCLEOTIDE SEQUENCE</scope>
    <source>
        <strain evidence="4">QUZm001</strain>
    </source>
</reference>
<feature type="repeat" description="ANK" evidence="3">
    <location>
        <begin position="943"/>
        <end position="975"/>
    </location>
</feature>
<dbReference type="InterPro" id="IPR002110">
    <property type="entry name" value="Ankyrin_rpt"/>
</dbReference>
<evidence type="ECO:0000256" key="2">
    <source>
        <dbReference type="ARBA" id="ARBA00023043"/>
    </source>
</evidence>
<feature type="repeat" description="ANK" evidence="3">
    <location>
        <begin position="511"/>
        <end position="543"/>
    </location>
</feature>
<keyword evidence="2 3" id="KW-0040">ANK repeat</keyword>
<evidence type="ECO:0008006" key="6">
    <source>
        <dbReference type="Google" id="ProtNLM"/>
    </source>
</evidence>
<dbReference type="Pfam" id="PF13637">
    <property type="entry name" value="Ank_4"/>
    <property type="match status" value="1"/>
</dbReference>
<feature type="repeat" description="ANK" evidence="3">
    <location>
        <begin position="749"/>
        <end position="783"/>
    </location>
</feature>
<dbReference type="PROSITE" id="PS50088">
    <property type="entry name" value="ANK_REPEAT"/>
    <property type="match status" value="24"/>
</dbReference>
<dbReference type="PANTHER" id="PTHR24198:SF165">
    <property type="entry name" value="ANKYRIN REPEAT-CONTAINING PROTEIN-RELATED"/>
    <property type="match status" value="1"/>
</dbReference>
<evidence type="ECO:0000313" key="5">
    <source>
        <dbReference type="Proteomes" id="UP001168821"/>
    </source>
</evidence>
<feature type="repeat" description="ANK" evidence="3">
    <location>
        <begin position="443"/>
        <end position="475"/>
    </location>
</feature>
<feature type="repeat" description="ANK" evidence="3">
    <location>
        <begin position="580"/>
        <end position="612"/>
    </location>
</feature>
<dbReference type="PRINTS" id="PR01415">
    <property type="entry name" value="ANKYRIN"/>
</dbReference>
<feature type="repeat" description="ANK" evidence="3">
    <location>
        <begin position="340"/>
        <end position="374"/>
    </location>
</feature>
<dbReference type="EMBL" id="JALNTZ010000009">
    <property type="protein sequence ID" value="KAJ3641466.1"/>
    <property type="molecule type" value="Genomic_DNA"/>
</dbReference>
<feature type="repeat" description="ANK" evidence="3">
    <location>
        <begin position="476"/>
        <end position="510"/>
    </location>
</feature>
<dbReference type="Gene3D" id="1.25.40.20">
    <property type="entry name" value="Ankyrin repeat-containing domain"/>
    <property type="match status" value="7"/>
</dbReference>
<keyword evidence="1" id="KW-0677">Repeat</keyword>
<feature type="repeat" description="ANK" evidence="3">
    <location>
        <begin position="648"/>
        <end position="680"/>
    </location>
</feature>
<gene>
    <name evidence="4" type="ORF">Zmor_027973</name>
</gene>
<evidence type="ECO:0000256" key="1">
    <source>
        <dbReference type="ARBA" id="ARBA00022737"/>
    </source>
</evidence>
<dbReference type="Pfam" id="PF00023">
    <property type="entry name" value="Ank"/>
    <property type="match status" value="4"/>
</dbReference>
<feature type="repeat" description="ANK" evidence="3">
    <location>
        <begin position="908"/>
        <end position="942"/>
    </location>
</feature>
<feature type="repeat" description="ANK" evidence="3">
    <location>
        <begin position="681"/>
        <end position="715"/>
    </location>
</feature>
<dbReference type="Pfam" id="PF12796">
    <property type="entry name" value="Ank_2"/>
    <property type="match status" value="6"/>
</dbReference>
<accession>A0AA38M2Y6</accession>
<protein>
    <recommendedName>
        <fullName evidence="6">Ankyrin repeat protein</fullName>
    </recommendedName>
</protein>
<feature type="repeat" description="ANK" evidence="3">
    <location>
        <begin position="784"/>
        <end position="816"/>
    </location>
</feature>
<evidence type="ECO:0000313" key="4">
    <source>
        <dbReference type="EMBL" id="KAJ3641466.1"/>
    </source>
</evidence>